<dbReference type="SUPFAM" id="SSF51395">
    <property type="entry name" value="FMN-linked oxidoreductases"/>
    <property type="match status" value="1"/>
</dbReference>
<dbReference type="PANTHER" id="PTHR43819:SF1">
    <property type="entry name" value="ARCHAEAL-TYPE GLUTAMATE SYNTHASE [NADPH]"/>
    <property type="match status" value="1"/>
</dbReference>
<dbReference type="Proteomes" id="UP001527882">
    <property type="component" value="Unassembled WGS sequence"/>
</dbReference>
<dbReference type="Pfam" id="PF01645">
    <property type="entry name" value="Glu_synthase"/>
    <property type="match status" value="1"/>
</dbReference>
<evidence type="ECO:0000256" key="1">
    <source>
        <dbReference type="ARBA" id="ARBA00009716"/>
    </source>
</evidence>
<dbReference type="PANTHER" id="PTHR43819">
    <property type="entry name" value="ARCHAEAL-TYPE GLUTAMATE SYNTHASE [NADPH]"/>
    <property type="match status" value="1"/>
</dbReference>
<keyword evidence="4" id="KW-1185">Reference proteome</keyword>
<sequence>MKMTSGQFMIGVFFGAFAAVLFAGLLFLMFARPMIQWIVGRFTKRLMSDRYPTNIWEMVTALTRTSPITVIENSLRAASGMIIERPFGSPRKFLNFDGLIFSPAQLAVLPAHEYAEVDMAVTIGPKAKKPLTIDIPLMAGGMGYGIGVSEKVKMAIAKGTAAVGTLTNTGEGGFLPEDRANAKFLIIQYNSGTWSKEPEILRQADAIEIHIGQGATVGTASFIPSEYLQGKARQIMKVQNRDMIVIPARHQEIQKPEKDLKKLVDKLRLMTGGVPIGVKICASARIEDDLDIAIQAGVDFISIDGAQAGTKGGPPILEDDFGLPTIYALTRAIRHLRYRGVKESISLLTGGGYAKPGDCLKALALGADGVFMGTALLWAMTHDQVAKAIPWEPPTQLTFYPGSLADAFNEEEAAMYLQNFFTSYVEEMKLAIRALGKTSLRQVNAGDLASLDEWTSKVTKVPLAYEPVETAPYTADGAVPEPPIPMAKADSVTDSPILKPKDWFSAWRRNR</sequence>
<dbReference type="InterPro" id="IPR002932">
    <property type="entry name" value="Glu_synthdom"/>
</dbReference>
<protein>
    <submittedName>
        <fullName evidence="3">FMN-binding glutamate synthase family protein</fullName>
    </submittedName>
</protein>
<gene>
    <name evidence="3" type="ORF">O9H85_09870</name>
</gene>
<comment type="caution">
    <text evidence="3">The sequence shown here is derived from an EMBL/GenBank/DDBJ whole genome shotgun (WGS) entry which is preliminary data.</text>
</comment>
<dbReference type="CDD" id="cd02808">
    <property type="entry name" value="GltS_FMN"/>
    <property type="match status" value="1"/>
</dbReference>
<accession>A0ABT4Q764</accession>
<evidence type="ECO:0000313" key="3">
    <source>
        <dbReference type="EMBL" id="MCZ8512715.1"/>
    </source>
</evidence>
<evidence type="ECO:0000313" key="4">
    <source>
        <dbReference type="Proteomes" id="UP001527882"/>
    </source>
</evidence>
<reference evidence="3 4" key="1">
    <citation type="submission" date="2022-12" db="EMBL/GenBank/DDBJ databases">
        <title>Draft genome sequence of Paenibacillus sp. dW9.</title>
        <authorList>
            <person name="Choi E.-W."/>
            <person name="Kim D.-U."/>
        </authorList>
    </citation>
    <scope>NUCLEOTIDE SEQUENCE [LARGE SCALE GENOMIC DNA]</scope>
    <source>
        <strain evidence="4">dW9</strain>
    </source>
</reference>
<name>A0ABT4Q764_9BACL</name>
<dbReference type="InterPro" id="IPR013785">
    <property type="entry name" value="Aldolase_TIM"/>
</dbReference>
<proteinExistence type="inferred from homology"/>
<dbReference type="EMBL" id="JAQAGZ010000005">
    <property type="protein sequence ID" value="MCZ8512715.1"/>
    <property type="molecule type" value="Genomic_DNA"/>
</dbReference>
<comment type="similarity">
    <text evidence="1">Belongs to the glutamate synthase family.</text>
</comment>
<evidence type="ECO:0000259" key="2">
    <source>
        <dbReference type="Pfam" id="PF01645"/>
    </source>
</evidence>
<feature type="domain" description="Glutamate synthase" evidence="2">
    <location>
        <begin position="125"/>
        <end position="437"/>
    </location>
</feature>
<organism evidence="3 4">
    <name type="scientific">Paenibacillus gyeongsangnamensis</name>
    <dbReference type="NCBI Taxonomy" id="3388067"/>
    <lineage>
        <taxon>Bacteria</taxon>
        <taxon>Bacillati</taxon>
        <taxon>Bacillota</taxon>
        <taxon>Bacilli</taxon>
        <taxon>Bacillales</taxon>
        <taxon>Paenibacillaceae</taxon>
        <taxon>Paenibacillus</taxon>
    </lineage>
</organism>
<dbReference type="RefSeq" id="WP_269881162.1">
    <property type="nucleotide sequence ID" value="NZ_JAQAGZ010000005.1"/>
</dbReference>
<dbReference type="Gene3D" id="3.20.20.70">
    <property type="entry name" value="Aldolase class I"/>
    <property type="match status" value="1"/>
</dbReference>